<keyword evidence="2" id="KW-0614">Plasmid</keyword>
<organism evidence="2 3">
    <name type="scientific">Clostridium taeniosporum</name>
    <dbReference type="NCBI Taxonomy" id="394958"/>
    <lineage>
        <taxon>Bacteria</taxon>
        <taxon>Bacillati</taxon>
        <taxon>Bacillota</taxon>
        <taxon>Clostridia</taxon>
        <taxon>Eubacteriales</taxon>
        <taxon>Clostridiaceae</taxon>
        <taxon>Clostridium</taxon>
    </lineage>
</organism>
<dbReference type="AlphaFoldDB" id="A0A1D7XPG9"/>
<protein>
    <submittedName>
        <fullName evidence="2">Phage tail protein</fullName>
    </submittedName>
</protein>
<name>A0A1D7XPG9_9CLOT</name>
<geneLocation type="plasmid" evidence="3">
    <name>pct3</name>
</geneLocation>
<proteinExistence type="predicted"/>
<reference evidence="3" key="1">
    <citation type="submission" date="2016-09" db="EMBL/GenBank/DDBJ databases">
        <title>Genomics of Clostridium taeniosporum, an organism which forms endospores with ribbon-like appendages.</title>
        <authorList>
            <person name="Walker J.R."/>
        </authorList>
    </citation>
    <scope>NUCLEOTIDE SEQUENCE [LARGE SCALE GENOMIC DNA]</scope>
    <source>
        <strain evidence="3">1/k</strain>
        <plasmid evidence="3">Plasmid pct3</plasmid>
    </source>
</reference>
<evidence type="ECO:0000259" key="1">
    <source>
        <dbReference type="Pfam" id="PF04717"/>
    </source>
</evidence>
<sequence length="474" mass="52798">MIEEYMHTAGDILVEPYKFQKISKLKIIRELNEHGKLYISGIISDENVDKYVEEAGADETIKVLVKDDKENTITLFEGLVTKVCIKAKNHVRTLEIEALSKTFLMDIRKNNGSFQNSNLTYGDIFNQKNSGYSDITIVDNVTNETKIDGFIVQYKETDWEFLKRLASYFNVALVPECRLSGIKYSIGGAGEAVVYDIDEFNYSIEKGLQEYNIKSSNEDYELNDVNLISYEVITNKILGLYNEVNFKGRKLLVYKCEIEMVDGILSNKYILRDENGMKVRKIYNNNIVGVSLEGRVLATEKDRVKVSLEIDESSTESEDAKWFEYATVFSSPDGTGWYCMPEVGDAIRLYFPDNVESNAYAISSVNLQSSNSSKRSDPSRKSIGTKYGKEIVMSPGAVEIIGNGNLLMRLTDDGGIEVNSDKSIVMNAGEDVSISGGGKVTIQGDAGINLTQSGANIIIQDDVIMSGGKVNIQS</sequence>
<dbReference type="Pfam" id="PF04717">
    <property type="entry name" value="Phage_base_V"/>
    <property type="match status" value="1"/>
</dbReference>
<dbReference type="RefSeq" id="WP_069681218.1">
    <property type="nucleotide sequence ID" value="NZ_CP017256.2"/>
</dbReference>
<dbReference type="KEGG" id="ctae:BGI42_15265"/>
<dbReference type="InterPro" id="IPR006531">
    <property type="entry name" value="Gp5/Vgr_OB"/>
</dbReference>
<dbReference type="OrthoDB" id="95423at2"/>
<dbReference type="SUPFAM" id="SSF69279">
    <property type="entry name" value="Phage tail proteins"/>
    <property type="match status" value="1"/>
</dbReference>
<dbReference type="EMBL" id="CP017256">
    <property type="protein sequence ID" value="AOR25100.1"/>
    <property type="molecule type" value="Genomic_DNA"/>
</dbReference>
<evidence type="ECO:0000313" key="2">
    <source>
        <dbReference type="EMBL" id="AOR25100.1"/>
    </source>
</evidence>
<keyword evidence="3" id="KW-1185">Reference proteome</keyword>
<feature type="domain" description="Gp5/Type VI secretion system Vgr protein OB-fold" evidence="1">
    <location>
        <begin position="297"/>
        <end position="362"/>
    </location>
</feature>
<dbReference type="Proteomes" id="UP000094652">
    <property type="component" value="Plasmid pCt3"/>
</dbReference>
<dbReference type="Gene3D" id="3.55.50.10">
    <property type="entry name" value="Baseplate protein-like domains"/>
    <property type="match status" value="1"/>
</dbReference>
<accession>A0A1D7XPG9</accession>
<gene>
    <name evidence="2" type="ORF">BGI42_15265</name>
</gene>
<evidence type="ECO:0000313" key="3">
    <source>
        <dbReference type="Proteomes" id="UP000094652"/>
    </source>
</evidence>